<keyword evidence="1" id="KW-0472">Membrane</keyword>
<keyword evidence="1" id="KW-1133">Transmembrane helix</keyword>
<keyword evidence="3" id="KW-1185">Reference proteome</keyword>
<evidence type="ECO:0000313" key="3">
    <source>
        <dbReference type="Proteomes" id="UP001060112"/>
    </source>
</evidence>
<evidence type="ECO:0000313" key="2">
    <source>
        <dbReference type="EMBL" id="UTY38210.1"/>
    </source>
</evidence>
<dbReference type="RefSeq" id="WP_290138401.1">
    <property type="nucleotide sequence ID" value="NZ_CP101620.1"/>
</dbReference>
<name>A0ABY5HZG6_9FIRM</name>
<proteinExistence type="predicted"/>
<accession>A0ABY5HZG6</accession>
<keyword evidence="1" id="KW-0812">Transmembrane</keyword>
<evidence type="ECO:0000256" key="1">
    <source>
        <dbReference type="SAM" id="Phobius"/>
    </source>
</evidence>
<feature type="transmembrane region" description="Helical" evidence="1">
    <location>
        <begin position="166"/>
        <end position="194"/>
    </location>
</feature>
<dbReference type="EMBL" id="CP101620">
    <property type="protein sequence ID" value="UTY38210.1"/>
    <property type="molecule type" value="Genomic_DNA"/>
</dbReference>
<reference evidence="2" key="1">
    <citation type="submission" date="2022-07" db="EMBL/GenBank/DDBJ databases">
        <title>Faecal culturing of patients with breast cancer.</title>
        <authorList>
            <person name="Teng N.M.Y."/>
            <person name="Kiu R."/>
            <person name="Evans R."/>
            <person name="Baker D.J."/>
            <person name="Zenner C."/>
            <person name="Robinson S.D."/>
            <person name="Hall L.J."/>
        </authorList>
    </citation>
    <scope>NUCLEOTIDE SEQUENCE</scope>
    <source>
        <strain evidence="2">LH1062</strain>
    </source>
</reference>
<gene>
    <name evidence="2" type="ORF">NMU03_11020</name>
</gene>
<dbReference type="Proteomes" id="UP001060112">
    <property type="component" value="Chromosome"/>
</dbReference>
<sequence>MRSHDQMQKYAYELEYGSWYEDYHDEDMEATKEQLSHTKNIEYHFLYQMAYDKNNMTVGFGDEGFYDFCQVTLTDGRFPESDNEVVVSDEFSYEIGQHIYIAISDQLQEMEIVGVVHNSQPIFYDIYVASQQHYDDAYFYSDTALLPGVAFSLSDENQYGYDHNPAWVGFYTIVSCVVVMIQASCLMALALILLSTTLLKKVSENLPYCVPLA</sequence>
<protein>
    <submittedName>
        <fullName evidence="2">Uncharacterized protein</fullName>
    </submittedName>
</protein>
<organism evidence="2 3">
    <name type="scientific">Allocoprobacillus halotolerans</name>
    <dbReference type="NCBI Taxonomy" id="2944914"/>
    <lineage>
        <taxon>Bacteria</taxon>
        <taxon>Bacillati</taxon>
        <taxon>Bacillota</taxon>
        <taxon>Erysipelotrichia</taxon>
        <taxon>Erysipelotrichales</taxon>
        <taxon>Erysipelotrichaceae</taxon>
        <taxon>Allocoprobacillus</taxon>
    </lineage>
</organism>